<dbReference type="EMBL" id="GBRH01216099">
    <property type="protein sequence ID" value="JAD81796.1"/>
    <property type="molecule type" value="Transcribed_RNA"/>
</dbReference>
<protein>
    <submittedName>
        <fullName evidence="1">Uncharacterized protein</fullName>
    </submittedName>
</protein>
<reference evidence="1" key="2">
    <citation type="journal article" date="2015" name="Data Brief">
        <title>Shoot transcriptome of the giant reed, Arundo donax.</title>
        <authorList>
            <person name="Barrero R.A."/>
            <person name="Guerrero F.D."/>
            <person name="Moolhuijzen P."/>
            <person name="Goolsby J.A."/>
            <person name="Tidwell J."/>
            <person name="Bellgard S.E."/>
            <person name="Bellgard M.I."/>
        </authorList>
    </citation>
    <scope>NUCLEOTIDE SEQUENCE</scope>
    <source>
        <tissue evidence="1">Shoot tissue taken approximately 20 cm above the soil surface</tissue>
    </source>
</reference>
<accession>A0A0A9D1V4</accession>
<evidence type="ECO:0000313" key="1">
    <source>
        <dbReference type="EMBL" id="JAD81796.1"/>
    </source>
</evidence>
<dbReference type="AlphaFoldDB" id="A0A0A9D1V4"/>
<proteinExistence type="predicted"/>
<organism evidence="1">
    <name type="scientific">Arundo donax</name>
    <name type="common">Giant reed</name>
    <name type="synonym">Donax arundinaceus</name>
    <dbReference type="NCBI Taxonomy" id="35708"/>
    <lineage>
        <taxon>Eukaryota</taxon>
        <taxon>Viridiplantae</taxon>
        <taxon>Streptophyta</taxon>
        <taxon>Embryophyta</taxon>
        <taxon>Tracheophyta</taxon>
        <taxon>Spermatophyta</taxon>
        <taxon>Magnoliopsida</taxon>
        <taxon>Liliopsida</taxon>
        <taxon>Poales</taxon>
        <taxon>Poaceae</taxon>
        <taxon>PACMAD clade</taxon>
        <taxon>Arundinoideae</taxon>
        <taxon>Arundineae</taxon>
        <taxon>Arundo</taxon>
    </lineage>
</organism>
<sequence length="91" mass="10331">MQAPSSSCNKCMFSACCTDHTFRFSCSILHVYTHGLLLVFSLTNIIRYSLLNSYEIKIEAFCLVQLDCFIPFLLKQCAMKSELANYNVETG</sequence>
<name>A0A0A9D1V4_ARUDO</name>
<reference evidence="1" key="1">
    <citation type="submission" date="2014-09" db="EMBL/GenBank/DDBJ databases">
        <authorList>
            <person name="Magalhaes I.L.F."/>
            <person name="Oliveira U."/>
            <person name="Santos F.R."/>
            <person name="Vidigal T.H.D.A."/>
            <person name="Brescovit A.D."/>
            <person name="Santos A.J."/>
        </authorList>
    </citation>
    <scope>NUCLEOTIDE SEQUENCE</scope>
    <source>
        <tissue evidence="1">Shoot tissue taken approximately 20 cm above the soil surface</tissue>
    </source>
</reference>